<evidence type="ECO:0000259" key="12">
    <source>
        <dbReference type="PROSITE" id="PS50835"/>
    </source>
</evidence>
<dbReference type="Pfam" id="PF18392">
    <property type="entry name" value="CSN7a_helixI"/>
    <property type="match status" value="1"/>
</dbReference>
<keyword evidence="9" id="KW-0472">Membrane</keyword>
<comment type="function">
    <text evidence="7">Component of the COP9 signalosome complex (CSN), a complex involved in various cellular and developmental processes. The CSN complex is an essential regulator of the ubiquitin (Ubl) conjugation pathway by mediating the deneddylation of the cullin subunits of SCF-type E3 ligase complexes, leading to decrease the Ubl ligase activity of SCF-type complexes such as SCF, CSA or DDB2. The complex is also involved in phosphorylation of p53/TP53, JUN, I-kappa-B-alpha/NFKBIA, ITPK1 and IRF8/ICSBP, possibly via its association with CK2 and PKD kinases. CSN-dependent phosphorylation of TP53 and JUN promotes and protects degradation by the Ubl system, respectively.</text>
</comment>
<dbReference type="AlphaFoldDB" id="A0AAV1P5H7"/>
<evidence type="ECO:0000256" key="2">
    <source>
        <dbReference type="ARBA" id="ARBA00004496"/>
    </source>
</evidence>
<dbReference type="SUPFAM" id="SSF48726">
    <property type="entry name" value="Immunoglobulin"/>
    <property type="match status" value="4"/>
</dbReference>
<feature type="transmembrane region" description="Helical" evidence="9">
    <location>
        <begin position="429"/>
        <end position="452"/>
    </location>
</feature>
<feature type="domain" description="Ig-like" evidence="12">
    <location>
        <begin position="119"/>
        <end position="207"/>
    </location>
</feature>
<feature type="domain" description="Ig-like" evidence="12">
    <location>
        <begin position="215"/>
        <end position="329"/>
    </location>
</feature>
<feature type="domain" description="Ig-like" evidence="12">
    <location>
        <begin position="335"/>
        <end position="415"/>
    </location>
</feature>
<evidence type="ECO:0000256" key="10">
    <source>
        <dbReference type="SAM" id="SignalP"/>
    </source>
</evidence>
<protein>
    <submittedName>
        <fullName evidence="13">CD4-1 molecule</fullName>
    </submittedName>
</protein>
<keyword evidence="14" id="KW-1185">Reference proteome</keyword>
<dbReference type="PROSITE" id="PS50250">
    <property type="entry name" value="PCI"/>
    <property type="match status" value="1"/>
</dbReference>
<name>A0AAV1P5H7_SCOSC</name>
<dbReference type="Pfam" id="PF01399">
    <property type="entry name" value="PCI"/>
    <property type="match status" value="1"/>
</dbReference>
<dbReference type="Proteomes" id="UP001314229">
    <property type="component" value="Unassembled WGS sequence"/>
</dbReference>
<evidence type="ECO:0000313" key="13">
    <source>
        <dbReference type="EMBL" id="CAK6966254.1"/>
    </source>
</evidence>
<accession>A0AAV1P5H7</accession>
<evidence type="ECO:0000256" key="6">
    <source>
        <dbReference type="ARBA" id="ARBA00023242"/>
    </source>
</evidence>
<evidence type="ECO:0000259" key="11">
    <source>
        <dbReference type="PROSITE" id="PS50250"/>
    </source>
</evidence>
<dbReference type="PROSITE" id="PS50835">
    <property type="entry name" value="IG_LIKE"/>
    <property type="match status" value="3"/>
</dbReference>
<keyword evidence="9" id="KW-0812">Transmembrane</keyword>
<keyword evidence="5" id="KW-0736">Signalosome</keyword>
<dbReference type="InterPro" id="IPR013783">
    <property type="entry name" value="Ig-like_fold"/>
</dbReference>
<evidence type="ECO:0000256" key="1">
    <source>
        <dbReference type="ARBA" id="ARBA00004123"/>
    </source>
</evidence>
<dbReference type="InterPro" id="IPR041481">
    <property type="entry name" value="CSN7_helixI"/>
</dbReference>
<feature type="compositionally biased region" description="Low complexity" evidence="8">
    <location>
        <begin position="666"/>
        <end position="682"/>
    </location>
</feature>
<keyword evidence="4" id="KW-0963">Cytoplasm</keyword>
<feature type="region of interest" description="Disordered" evidence="8">
    <location>
        <begin position="662"/>
        <end position="725"/>
    </location>
</feature>
<comment type="similarity">
    <text evidence="3">Belongs to the CSN7/EIF3M family. CSN7 subfamily.</text>
</comment>
<dbReference type="GO" id="GO:0005737">
    <property type="term" value="C:cytoplasm"/>
    <property type="evidence" value="ECO:0007669"/>
    <property type="project" value="UniProtKB-SubCell"/>
</dbReference>
<feature type="compositionally biased region" description="Basic residues" evidence="8">
    <location>
        <begin position="704"/>
        <end position="713"/>
    </location>
</feature>
<organism evidence="13 14">
    <name type="scientific">Scomber scombrus</name>
    <name type="common">Atlantic mackerel</name>
    <name type="synonym">Scomber vernalis</name>
    <dbReference type="NCBI Taxonomy" id="13677"/>
    <lineage>
        <taxon>Eukaryota</taxon>
        <taxon>Metazoa</taxon>
        <taxon>Chordata</taxon>
        <taxon>Craniata</taxon>
        <taxon>Vertebrata</taxon>
        <taxon>Euteleostomi</taxon>
        <taxon>Actinopterygii</taxon>
        <taxon>Neopterygii</taxon>
        <taxon>Teleostei</taxon>
        <taxon>Neoteleostei</taxon>
        <taxon>Acanthomorphata</taxon>
        <taxon>Pelagiaria</taxon>
        <taxon>Scombriformes</taxon>
        <taxon>Scombridae</taxon>
        <taxon>Scomber</taxon>
    </lineage>
</organism>
<keyword evidence="6" id="KW-0539">Nucleus</keyword>
<comment type="subcellular location">
    <subcellularLocation>
        <location evidence="2">Cytoplasm</location>
    </subcellularLocation>
    <subcellularLocation>
        <location evidence="1">Nucleus</location>
    </subcellularLocation>
</comment>
<feature type="chain" id="PRO_5043976532" evidence="10">
    <location>
        <begin position="28"/>
        <end position="725"/>
    </location>
</feature>
<evidence type="ECO:0000256" key="9">
    <source>
        <dbReference type="SAM" id="Phobius"/>
    </source>
</evidence>
<evidence type="ECO:0000256" key="7">
    <source>
        <dbReference type="ARBA" id="ARBA00025037"/>
    </source>
</evidence>
<sequence>MSLPLTKMKNLIQFILIPVAVLMSTTGAEEVKYVEVGHTVTLPVTEEQSYMYWYFGEGDGLQLAWINPFGGTSILSSKEGPEGIWKDKLSLSPKELTIKNIQKGNFGTFICKVINNKKPTTVITYKVFELKVSIFPASPLVLGEDLNLACEVQAPRGQNPRISWLNPQETEDTNSVRSGTINKKVTNQDNGLWTCVVNNKENRAETSVIVIDLEPAPLRHQYTSTSSSLTIPCYFPTRISWEQIKTKGIKEVQWDFSPKLSSSKESSKGKRLFSLSVENITWMGDQGRGLTHVPTLKKGNLSLTTNRAEKDDGGAYTCSIEFKNDMRLTRTINVEVLEIISSPGIELISGQQLNLNCTTGHALPSDIRVKWIPPKSSVHSLGSDHHPANLTIPEVGLSDRGNWKCELWQNNILLTYAVIKLNIEFKLSVWMVVTICGTAVIVILICILALILHRHRQMEVEQLLSLSGSALAQAISSLLETPGLYVFSDILELPNVRELENGPHAPVYQLLNLFAYGTYCDYKERAASLPELTPAQRNKLRHLSIISLASNLKCLPYSLLLQQLELKNVRELEDLLIEAVYCDIIQGKLDQRNQQVEVDCSVGRDLGPNELPNIINTLQEWCTGCEAVLCGIEEQVSRANQYRESQLKVKVQVETEVSNLQKTLKASAASPSSGPAPAGAASNQDADQPAEPRDPASSQEPRQPGKKSSKVKGLRGSGKIWSKSN</sequence>
<reference evidence="13 14" key="1">
    <citation type="submission" date="2024-01" db="EMBL/GenBank/DDBJ databases">
        <authorList>
            <person name="Alioto T."/>
            <person name="Alioto T."/>
            <person name="Gomez Garrido J."/>
        </authorList>
    </citation>
    <scope>NUCLEOTIDE SEQUENCE [LARGE SCALE GENOMIC DNA]</scope>
</reference>
<comment type="caution">
    <text evidence="13">The sequence shown here is derived from an EMBL/GenBank/DDBJ whole genome shotgun (WGS) entry which is preliminary data.</text>
</comment>
<dbReference type="InterPro" id="IPR003599">
    <property type="entry name" value="Ig_sub"/>
</dbReference>
<evidence type="ECO:0000256" key="3">
    <source>
        <dbReference type="ARBA" id="ARBA00008482"/>
    </source>
</evidence>
<dbReference type="Gene3D" id="2.60.40.10">
    <property type="entry name" value="Immunoglobulins"/>
    <property type="match status" value="4"/>
</dbReference>
<keyword evidence="9" id="KW-1133">Transmembrane helix</keyword>
<dbReference type="InterPro" id="IPR045237">
    <property type="entry name" value="COPS7/eIF3m"/>
</dbReference>
<dbReference type="InterPro" id="IPR036179">
    <property type="entry name" value="Ig-like_dom_sf"/>
</dbReference>
<dbReference type="InterPro" id="IPR000717">
    <property type="entry name" value="PCI_dom"/>
</dbReference>
<proteinExistence type="inferred from homology"/>
<feature type="signal peptide" evidence="10">
    <location>
        <begin position="1"/>
        <end position="27"/>
    </location>
</feature>
<gene>
    <name evidence="13" type="ORF">FSCOSCO3_A021330</name>
</gene>
<evidence type="ECO:0000313" key="14">
    <source>
        <dbReference type="Proteomes" id="UP001314229"/>
    </source>
</evidence>
<dbReference type="PANTHER" id="PTHR15350:SF10">
    <property type="entry name" value="COP9 CONSTITUTIVE PHOTOMORPHOGENIC HOMOLOG SUBUNIT 7A"/>
    <property type="match status" value="1"/>
</dbReference>
<dbReference type="PANTHER" id="PTHR15350">
    <property type="entry name" value="COP9 SIGNALOSOME COMPLEX SUBUNIT 7/DENDRITIC CELL PROTEIN GA17"/>
    <property type="match status" value="1"/>
</dbReference>
<evidence type="ECO:0000256" key="4">
    <source>
        <dbReference type="ARBA" id="ARBA00022490"/>
    </source>
</evidence>
<dbReference type="CDD" id="cd00096">
    <property type="entry name" value="Ig"/>
    <property type="match status" value="1"/>
</dbReference>
<dbReference type="SMART" id="SM00088">
    <property type="entry name" value="PINT"/>
    <property type="match status" value="1"/>
</dbReference>
<dbReference type="GO" id="GO:0010387">
    <property type="term" value="P:COP9 signalosome assembly"/>
    <property type="evidence" value="ECO:0007669"/>
    <property type="project" value="InterPro"/>
</dbReference>
<evidence type="ECO:0000256" key="8">
    <source>
        <dbReference type="SAM" id="MobiDB-lite"/>
    </source>
</evidence>
<dbReference type="EMBL" id="CAWUFR010000091">
    <property type="protein sequence ID" value="CAK6966254.1"/>
    <property type="molecule type" value="Genomic_DNA"/>
</dbReference>
<keyword evidence="10" id="KW-0732">Signal</keyword>
<evidence type="ECO:0000256" key="5">
    <source>
        <dbReference type="ARBA" id="ARBA00022790"/>
    </source>
</evidence>
<dbReference type="InterPro" id="IPR007110">
    <property type="entry name" value="Ig-like_dom"/>
</dbReference>
<feature type="domain" description="PCI" evidence="11">
    <location>
        <begin position="442"/>
        <end position="603"/>
    </location>
</feature>
<dbReference type="GO" id="GO:0008180">
    <property type="term" value="C:COP9 signalosome"/>
    <property type="evidence" value="ECO:0007669"/>
    <property type="project" value="UniProtKB-KW"/>
</dbReference>
<dbReference type="SMART" id="SM00409">
    <property type="entry name" value="IG"/>
    <property type="match status" value="4"/>
</dbReference>